<proteinExistence type="predicted"/>
<reference evidence="4 5" key="1">
    <citation type="submission" date="2016-12" db="EMBL/GenBank/DDBJ databases">
        <title>The draft genome sequence of Actinophytocola xinjiangensis.</title>
        <authorList>
            <person name="Wang W."/>
            <person name="Yuan L."/>
        </authorList>
    </citation>
    <scope>NUCLEOTIDE SEQUENCE [LARGE SCALE GENOMIC DNA]</scope>
    <source>
        <strain evidence="4 5">CGMCC 4.4663</strain>
    </source>
</reference>
<evidence type="ECO:0000313" key="4">
    <source>
        <dbReference type="EMBL" id="OLF06490.1"/>
    </source>
</evidence>
<name>A0A7Z0WG47_9PSEU</name>
<evidence type="ECO:0000313" key="5">
    <source>
        <dbReference type="Proteomes" id="UP000185696"/>
    </source>
</evidence>
<feature type="domain" description="HTH tetR-type" evidence="3">
    <location>
        <begin position="1"/>
        <end position="55"/>
    </location>
</feature>
<dbReference type="InterPro" id="IPR009057">
    <property type="entry name" value="Homeodomain-like_sf"/>
</dbReference>
<protein>
    <recommendedName>
        <fullName evidence="3">HTH tetR-type domain-containing protein</fullName>
    </recommendedName>
</protein>
<dbReference type="EMBL" id="MSIF01000021">
    <property type="protein sequence ID" value="OLF06490.1"/>
    <property type="molecule type" value="Genomic_DNA"/>
</dbReference>
<dbReference type="GO" id="GO:0003677">
    <property type="term" value="F:DNA binding"/>
    <property type="evidence" value="ECO:0007669"/>
    <property type="project" value="UniProtKB-UniRule"/>
</dbReference>
<dbReference type="SUPFAM" id="SSF46689">
    <property type="entry name" value="Homeodomain-like"/>
    <property type="match status" value="1"/>
</dbReference>
<dbReference type="AlphaFoldDB" id="A0A7Z0WG47"/>
<keyword evidence="1 2" id="KW-0238">DNA-binding</keyword>
<evidence type="ECO:0000259" key="3">
    <source>
        <dbReference type="PROSITE" id="PS50977"/>
    </source>
</evidence>
<sequence length="182" mass="19574">MVARASDLIERDGGDTFSLRALAKDLNVQPAALYNHVTGLADLLDAVAGRFVADLDLHLTEPDTHWADWLRTVASTLYQRMSAQPELTGLVLARAPRTAAGPALLHGVIDRLEAGGLTRAVAHLAWHAVLTTVVGSLSQERARNRHRTDTFDAVLAVVITGLTGASTRDDDQVTRLLVDHGC</sequence>
<gene>
    <name evidence="4" type="ORF">BLA60_31475</name>
</gene>
<keyword evidence="5" id="KW-1185">Reference proteome</keyword>
<dbReference type="InterPro" id="IPR036271">
    <property type="entry name" value="Tet_transcr_reg_TetR-rel_C_sf"/>
</dbReference>
<dbReference type="PROSITE" id="PS50977">
    <property type="entry name" value="HTH_TETR_2"/>
    <property type="match status" value="1"/>
</dbReference>
<dbReference type="InterPro" id="IPR001647">
    <property type="entry name" value="HTH_TetR"/>
</dbReference>
<dbReference type="SUPFAM" id="SSF48498">
    <property type="entry name" value="Tetracyclin repressor-like, C-terminal domain"/>
    <property type="match status" value="1"/>
</dbReference>
<organism evidence="4 5">
    <name type="scientific">Actinophytocola xinjiangensis</name>
    <dbReference type="NCBI Taxonomy" id="485602"/>
    <lineage>
        <taxon>Bacteria</taxon>
        <taxon>Bacillati</taxon>
        <taxon>Actinomycetota</taxon>
        <taxon>Actinomycetes</taxon>
        <taxon>Pseudonocardiales</taxon>
        <taxon>Pseudonocardiaceae</taxon>
    </lineage>
</organism>
<dbReference type="Proteomes" id="UP000185696">
    <property type="component" value="Unassembled WGS sequence"/>
</dbReference>
<comment type="caution">
    <text evidence="4">The sequence shown here is derived from an EMBL/GenBank/DDBJ whole genome shotgun (WGS) entry which is preliminary data.</text>
</comment>
<accession>A0A7Z0WG47</accession>
<dbReference type="Gene3D" id="1.10.357.10">
    <property type="entry name" value="Tetracycline Repressor, domain 2"/>
    <property type="match status" value="1"/>
</dbReference>
<evidence type="ECO:0000256" key="2">
    <source>
        <dbReference type="PROSITE-ProRule" id="PRU00335"/>
    </source>
</evidence>
<evidence type="ECO:0000256" key="1">
    <source>
        <dbReference type="ARBA" id="ARBA00023125"/>
    </source>
</evidence>
<feature type="DNA-binding region" description="H-T-H motif" evidence="2">
    <location>
        <begin position="18"/>
        <end position="37"/>
    </location>
</feature>